<dbReference type="InterPro" id="IPR001789">
    <property type="entry name" value="Sig_transdc_resp-reg_receiver"/>
</dbReference>
<reference evidence="4 5" key="2">
    <citation type="journal article" date="2013" name="PLoS ONE">
        <title>INDIGO - INtegrated Data Warehouse of MIcrobial GenOmes with Examples from the Red Sea Extremophiles.</title>
        <authorList>
            <person name="Alam I."/>
            <person name="Antunes A."/>
            <person name="Kamau A.A."/>
            <person name="Ba Alawi W."/>
            <person name="Kalkatawi M."/>
            <person name="Stingl U."/>
            <person name="Bajic V.B."/>
        </authorList>
    </citation>
    <scope>NUCLEOTIDE SEQUENCE [LARGE SCALE GENOMIC DNA]</scope>
    <source>
        <strain evidence="4 5">E1L3A</strain>
    </source>
</reference>
<dbReference type="AlphaFoldDB" id="U2ELL3"/>
<feature type="modified residue" description="4-aspartylphosphate" evidence="2">
    <location>
        <position position="61"/>
    </location>
</feature>
<organism evidence="4 5">
    <name type="scientific">Salinisphaera shabanensis E1L3A</name>
    <dbReference type="NCBI Taxonomy" id="1033802"/>
    <lineage>
        <taxon>Bacteria</taxon>
        <taxon>Pseudomonadati</taxon>
        <taxon>Pseudomonadota</taxon>
        <taxon>Gammaproteobacteria</taxon>
        <taxon>Salinisphaerales</taxon>
        <taxon>Salinisphaeraceae</taxon>
        <taxon>Salinisphaera</taxon>
    </lineage>
</organism>
<dbReference type="SUPFAM" id="SSF52172">
    <property type="entry name" value="CheY-like"/>
    <property type="match status" value="1"/>
</dbReference>
<dbReference type="Proteomes" id="UP000006242">
    <property type="component" value="Unassembled WGS sequence"/>
</dbReference>
<evidence type="ECO:0000313" key="5">
    <source>
        <dbReference type="Proteomes" id="UP000006242"/>
    </source>
</evidence>
<sequence>MTGEVIVALQRVLHVEDDESIIAIARVALETLGGLTVLSCSNGNDALEQAPAFDPELLLLDVMMPGMDGPTTLVALADVIDLDRIPVVFMTAKTQPADHASYYALGAAAVIVKPFDPLKLGEQLKEIWDKFDADALD</sequence>
<keyword evidence="1 2" id="KW-0597">Phosphoprotein</keyword>
<reference evidence="4 5" key="1">
    <citation type="journal article" date="2011" name="J. Bacteriol.">
        <title>Genome sequence of Salinisphaera shabanensis, a gammaproteobacterium from the harsh, variable environment of the brine-seawater interface of the Shaban Deep in the Red Sea.</title>
        <authorList>
            <person name="Antunes A."/>
            <person name="Alam I."/>
            <person name="Bajic V.B."/>
            <person name="Stingl U."/>
        </authorList>
    </citation>
    <scope>NUCLEOTIDE SEQUENCE [LARGE SCALE GENOMIC DNA]</scope>
    <source>
        <strain evidence="4 5">E1L3A</strain>
    </source>
</reference>
<dbReference type="eggNOG" id="COG0745">
    <property type="taxonomic scope" value="Bacteria"/>
</dbReference>
<comment type="caution">
    <text evidence="4">The sequence shown here is derived from an EMBL/GenBank/DDBJ whole genome shotgun (WGS) entry which is preliminary data.</text>
</comment>
<dbReference type="SMART" id="SM00448">
    <property type="entry name" value="REC"/>
    <property type="match status" value="1"/>
</dbReference>
<evidence type="ECO:0000256" key="2">
    <source>
        <dbReference type="PROSITE-ProRule" id="PRU00169"/>
    </source>
</evidence>
<dbReference type="InterPro" id="IPR050595">
    <property type="entry name" value="Bact_response_regulator"/>
</dbReference>
<accession>U2ELL3</accession>
<protein>
    <submittedName>
        <fullName evidence="4">Response regulator receiver protein</fullName>
    </submittedName>
</protein>
<dbReference type="EMBL" id="AFNV02000015">
    <property type="protein sequence ID" value="ERJ18815.1"/>
    <property type="molecule type" value="Genomic_DNA"/>
</dbReference>
<evidence type="ECO:0000313" key="4">
    <source>
        <dbReference type="EMBL" id="ERJ18815.1"/>
    </source>
</evidence>
<gene>
    <name evidence="4" type="ORF">SSPSH_002308</name>
</gene>
<dbReference type="GO" id="GO:0000160">
    <property type="term" value="P:phosphorelay signal transduction system"/>
    <property type="evidence" value="ECO:0007669"/>
    <property type="project" value="InterPro"/>
</dbReference>
<evidence type="ECO:0000259" key="3">
    <source>
        <dbReference type="PROSITE" id="PS50110"/>
    </source>
</evidence>
<evidence type="ECO:0000256" key="1">
    <source>
        <dbReference type="ARBA" id="ARBA00022553"/>
    </source>
</evidence>
<dbReference type="PROSITE" id="PS50110">
    <property type="entry name" value="RESPONSE_REGULATORY"/>
    <property type="match status" value="1"/>
</dbReference>
<dbReference type="Gene3D" id="3.40.50.2300">
    <property type="match status" value="1"/>
</dbReference>
<proteinExistence type="predicted"/>
<dbReference type="Pfam" id="PF00072">
    <property type="entry name" value="Response_reg"/>
    <property type="match status" value="1"/>
</dbReference>
<keyword evidence="5" id="KW-1185">Reference proteome</keyword>
<dbReference type="STRING" id="1033802.SSPSH_002308"/>
<dbReference type="PANTHER" id="PTHR44591:SF3">
    <property type="entry name" value="RESPONSE REGULATORY DOMAIN-CONTAINING PROTEIN"/>
    <property type="match status" value="1"/>
</dbReference>
<feature type="domain" description="Response regulatory" evidence="3">
    <location>
        <begin position="11"/>
        <end position="128"/>
    </location>
</feature>
<dbReference type="InterPro" id="IPR011006">
    <property type="entry name" value="CheY-like_superfamily"/>
</dbReference>
<name>U2ELL3_9GAMM</name>
<dbReference type="PANTHER" id="PTHR44591">
    <property type="entry name" value="STRESS RESPONSE REGULATOR PROTEIN 1"/>
    <property type="match status" value="1"/>
</dbReference>